<evidence type="ECO:0000313" key="4">
    <source>
        <dbReference type="Proteomes" id="UP000030764"/>
    </source>
</evidence>
<protein>
    <recommendedName>
        <fullName evidence="1">MULE transposase domain-containing protein</fullName>
    </recommendedName>
</protein>
<accession>A0A085MNQ2</accession>
<feature type="domain" description="MULE transposase" evidence="1">
    <location>
        <begin position="22"/>
        <end position="97"/>
    </location>
</feature>
<dbReference type="AlphaFoldDB" id="A0A085MNQ2"/>
<evidence type="ECO:0000259" key="1">
    <source>
        <dbReference type="Pfam" id="PF10551"/>
    </source>
</evidence>
<proteinExistence type="predicted"/>
<dbReference type="Proteomes" id="UP000030758">
    <property type="component" value="Unassembled WGS sequence"/>
</dbReference>
<dbReference type="InterPro" id="IPR018289">
    <property type="entry name" value="MULE_transposase_dom"/>
</dbReference>
<dbReference type="EMBL" id="KL363182">
    <property type="protein sequence ID" value="KFD58848.1"/>
    <property type="molecule type" value="Genomic_DNA"/>
</dbReference>
<keyword evidence="4" id="KW-1185">Reference proteome</keyword>
<gene>
    <name evidence="2" type="ORF">M513_00011</name>
    <name evidence="3" type="ORF">M514_00011</name>
</gene>
<organism evidence="2 4">
    <name type="scientific">Trichuris suis</name>
    <name type="common">pig whipworm</name>
    <dbReference type="NCBI Taxonomy" id="68888"/>
    <lineage>
        <taxon>Eukaryota</taxon>
        <taxon>Metazoa</taxon>
        <taxon>Ecdysozoa</taxon>
        <taxon>Nematoda</taxon>
        <taxon>Enoplea</taxon>
        <taxon>Dorylaimia</taxon>
        <taxon>Trichinellida</taxon>
        <taxon>Trichuridae</taxon>
        <taxon>Trichuris</taxon>
    </lineage>
</organism>
<sequence>MKTVLADGTFNIAPPLFAQGYVLLASKRDFIVPILYALLPEKRENTYCRVFHTVNATWPQFSSETISMDFERAGLNAARTALSSAEICGCFFHIMRNMKKQLALLSFSGRYKNDGNFALAARMIIAKAFRKHVLTLNNSKFQPTQRFQLFSDFTPFNV</sequence>
<reference evidence="2 4" key="1">
    <citation type="journal article" date="2014" name="Nat. Genet.">
        <title>Genome and transcriptome of the porcine whipworm Trichuris suis.</title>
        <authorList>
            <person name="Jex A.R."/>
            <person name="Nejsum P."/>
            <person name="Schwarz E.M."/>
            <person name="Hu L."/>
            <person name="Young N.D."/>
            <person name="Hall R.S."/>
            <person name="Korhonen P.K."/>
            <person name="Liao S."/>
            <person name="Thamsborg S."/>
            <person name="Xia J."/>
            <person name="Xu P."/>
            <person name="Wang S."/>
            <person name="Scheerlinck J.P."/>
            <person name="Hofmann A."/>
            <person name="Sternberg P.W."/>
            <person name="Wang J."/>
            <person name="Gasser R.B."/>
        </authorList>
    </citation>
    <scope>NUCLEOTIDE SEQUENCE [LARGE SCALE GENOMIC DNA]</scope>
    <source>
        <strain evidence="3">DCEP-RM93F</strain>
        <strain evidence="2">DCEP-RM93M</strain>
    </source>
</reference>
<dbReference type="EMBL" id="KL367475">
    <property type="protein sequence ID" value="KFD72859.1"/>
    <property type="molecule type" value="Genomic_DNA"/>
</dbReference>
<evidence type="ECO:0000313" key="3">
    <source>
        <dbReference type="EMBL" id="KFD72859.1"/>
    </source>
</evidence>
<dbReference type="Proteomes" id="UP000030764">
    <property type="component" value="Unassembled WGS sequence"/>
</dbReference>
<dbReference type="Pfam" id="PF10551">
    <property type="entry name" value="MULE"/>
    <property type="match status" value="1"/>
</dbReference>
<evidence type="ECO:0000313" key="2">
    <source>
        <dbReference type="EMBL" id="KFD58848.1"/>
    </source>
</evidence>
<name>A0A085MNQ2_9BILA</name>